<dbReference type="EMBL" id="ADBV01004778">
    <property type="protein sequence ID" value="EJW80149.1"/>
    <property type="molecule type" value="Genomic_DNA"/>
</dbReference>
<dbReference type="Pfam" id="PF00338">
    <property type="entry name" value="Ribosomal_S10"/>
    <property type="match status" value="1"/>
</dbReference>
<dbReference type="Proteomes" id="UP000004810">
    <property type="component" value="Unassembled WGS sequence"/>
</dbReference>
<dbReference type="Gene3D" id="3.30.70.600">
    <property type="entry name" value="Ribosomal protein S10 domain"/>
    <property type="match status" value="1"/>
</dbReference>
<dbReference type="FunFam" id="3.30.70.600:FF:000011">
    <property type="entry name" value="Uncharacterized protein"/>
    <property type="match status" value="1"/>
</dbReference>
<dbReference type="PANTHER" id="PTHR11700">
    <property type="entry name" value="30S RIBOSOMAL PROTEIN S10 FAMILY MEMBER"/>
    <property type="match status" value="1"/>
</dbReference>
<comment type="caution">
    <text evidence="11">The sequence shown here is derived from an EMBL/GenBank/DDBJ whole genome shotgun (WGS) entry which is preliminary data.</text>
</comment>
<name>J9EYB7_WUCBA</name>
<dbReference type="InterPro" id="IPR036838">
    <property type="entry name" value="Ribosomal_uS10_dom_sf"/>
</dbReference>
<evidence type="ECO:0000256" key="1">
    <source>
        <dbReference type="ARBA" id="ARBA00004496"/>
    </source>
</evidence>
<feature type="domain" description="Small ribosomal subunit protein uS10" evidence="10">
    <location>
        <begin position="22"/>
        <end position="114"/>
    </location>
</feature>
<comment type="function">
    <text evidence="9">Component of the small ribosomal subunit. The ribosome is a large ribonucleoprotein complex responsible for the synthesis of proteins in the cell.</text>
</comment>
<dbReference type="InterPro" id="IPR027486">
    <property type="entry name" value="Ribosomal_uS10_dom"/>
</dbReference>
<dbReference type="GO" id="GO:0003735">
    <property type="term" value="F:structural constituent of ribosome"/>
    <property type="evidence" value="ECO:0007669"/>
    <property type="project" value="InterPro"/>
</dbReference>
<dbReference type="PRINTS" id="PR00971">
    <property type="entry name" value="RIBOSOMALS10"/>
</dbReference>
<keyword evidence="6" id="KW-0687">Ribonucleoprotein</keyword>
<comment type="subcellular location">
    <subcellularLocation>
        <location evidence="1">Cytoplasm</location>
    </subcellularLocation>
</comment>
<dbReference type="SUPFAM" id="SSF54999">
    <property type="entry name" value="Ribosomal protein S10"/>
    <property type="match status" value="1"/>
</dbReference>
<dbReference type="AlphaFoldDB" id="J9EYB7"/>
<comment type="subunit">
    <text evidence="3">Component of the 40S small ribosomal subunit.</text>
</comment>
<evidence type="ECO:0000256" key="3">
    <source>
        <dbReference type="ARBA" id="ARBA00011542"/>
    </source>
</evidence>
<dbReference type="GO" id="GO:0003723">
    <property type="term" value="F:RNA binding"/>
    <property type="evidence" value="ECO:0007669"/>
    <property type="project" value="InterPro"/>
</dbReference>
<evidence type="ECO:0000256" key="2">
    <source>
        <dbReference type="ARBA" id="ARBA00007102"/>
    </source>
</evidence>
<organism evidence="11 12">
    <name type="scientific">Wuchereria bancrofti</name>
    <dbReference type="NCBI Taxonomy" id="6293"/>
    <lineage>
        <taxon>Eukaryota</taxon>
        <taxon>Metazoa</taxon>
        <taxon>Ecdysozoa</taxon>
        <taxon>Nematoda</taxon>
        <taxon>Chromadorea</taxon>
        <taxon>Rhabditida</taxon>
        <taxon>Spirurina</taxon>
        <taxon>Spiruromorpha</taxon>
        <taxon>Filarioidea</taxon>
        <taxon>Onchocercidae</taxon>
        <taxon>Wuchereria</taxon>
    </lineage>
</organism>
<dbReference type="InterPro" id="IPR005729">
    <property type="entry name" value="Ribosomal_uS10_euk/arc"/>
</dbReference>
<evidence type="ECO:0000256" key="6">
    <source>
        <dbReference type="ARBA" id="ARBA00023274"/>
    </source>
</evidence>
<evidence type="ECO:0000313" key="11">
    <source>
        <dbReference type="EMBL" id="EJW80149.1"/>
    </source>
</evidence>
<dbReference type="InterPro" id="IPR001848">
    <property type="entry name" value="Ribosomal_uS10"/>
</dbReference>
<dbReference type="PROSITE" id="PS00361">
    <property type="entry name" value="RIBOSOMAL_S10"/>
    <property type="match status" value="1"/>
</dbReference>
<evidence type="ECO:0000256" key="5">
    <source>
        <dbReference type="ARBA" id="ARBA00022980"/>
    </source>
</evidence>
<dbReference type="InterPro" id="IPR018268">
    <property type="entry name" value="Ribosomal_uS10_CS"/>
</dbReference>
<proteinExistence type="inferred from homology"/>
<dbReference type="NCBIfam" id="TIGR01046">
    <property type="entry name" value="uS10_euk_arch"/>
    <property type="match status" value="1"/>
</dbReference>
<dbReference type="HAMAP" id="MF_00508">
    <property type="entry name" value="Ribosomal_uS10"/>
    <property type="match status" value="1"/>
</dbReference>
<gene>
    <name evidence="11" type="ORF">WUBG_08939</name>
</gene>
<evidence type="ECO:0000256" key="8">
    <source>
        <dbReference type="ARBA" id="ARBA00035450"/>
    </source>
</evidence>
<protein>
    <recommendedName>
        <fullName evidence="7">Small ribosomal subunit protein uS10</fullName>
    </recommendedName>
    <alternativeName>
        <fullName evidence="8">40S ribosomal protein S20</fullName>
    </alternativeName>
</protein>
<evidence type="ECO:0000256" key="4">
    <source>
        <dbReference type="ARBA" id="ARBA00022490"/>
    </source>
</evidence>
<evidence type="ECO:0000256" key="9">
    <source>
        <dbReference type="ARBA" id="ARBA00045746"/>
    </source>
</evidence>
<reference evidence="12" key="1">
    <citation type="submission" date="2012-08" db="EMBL/GenBank/DDBJ databases">
        <title>The Genome Sequence of Wuchereria bancrofti.</title>
        <authorList>
            <person name="Nutman T.B."/>
            <person name="Fink D.L."/>
            <person name="Russ C."/>
            <person name="Young S."/>
            <person name="Zeng Q."/>
            <person name="Koehrsen M."/>
            <person name="Alvarado L."/>
            <person name="Berlin A."/>
            <person name="Chapman S.B."/>
            <person name="Chen Z."/>
            <person name="Freedman E."/>
            <person name="Gellesch M."/>
            <person name="Goldberg J."/>
            <person name="Griggs A."/>
            <person name="Gujja S."/>
            <person name="Heilman E.R."/>
            <person name="Heiman D."/>
            <person name="Hepburn T."/>
            <person name="Howarth C."/>
            <person name="Jen D."/>
            <person name="Larson L."/>
            <person name="Lewis B."/>
            <person name="Mehta T."/>
            <person name="Park D."/>
            <person name="Pearson M."/>
            <person name="Roberts A."/>
            <person name="Saif S."/>
            <person name="Shea T."/>
            <person name="Shenoy N."/>
            <person name="Sisk P."/>
            <person name="Stolte C."/>
            <person name="Sykes S."/>
            <person name="Walk T."/>
            <person name="White J."/>
            <person name="Yandava C."/>
            <person name="Haas B."/>
            <person name="Henn M.R."/>
            <person name="Nusbaum C."/>
            <person name="Birren B."/>
        </authorList>
    </citation>
    <scope>NUCLEOTIDE SEQUENCE [LARGE SCALE GENOMIC DNA]</scope>
    <source>
        <strain evidence="12">NA</strain>
    </source>
</reference>
<comment type="similarity">
    <text evidence="2">Belongs to the universal ribosomal protein uS10 family.</text>
</comment>
<dbReference type="SMART" id="SM01403">
    <property type="entry name" value="Ribosomal_S10"/>
    <property type="match status" value="1"/>
</dbReference>
<evidence type="ECO:0000259" key="10">
    <source>
        <dbReference type="SMART" id="SM01403"/>
    </source>
</evidence>
<sequence length="233" mass="26509">MAGVPYKTEKPITLDNTEYRIRITLTSQNVRSLEKVCEQLINGAKEKNLFMKGPIRMPTKVLRITTRKTPCGEGSKTWDRFQMRIHKRLINMHSPSDVLKQITSISIEPDYIADFSRNFNGNSGSGADISLENIAESKVVKADLNMGPLCKINPSEGFVHCNVPCPIMMNPTRKWTIEEDRKILYIHKENGSDFDLTLTSVQLELPEIPVDELKQRLAFLLSILERMEDTASK</sequence>
<evidence type="ECO:0000313" key="12">
    <source>
        <dbReference type="Proteomes" id="UP000004810"/>
    </source>
</evidence>
<keyword evidence="5 11" id="KW-0689">Ribosomal protein</keyword>
<accession>J9EYB7</accession>
<evidence type="ECO:0000256" key="7">
    <source>
        <dbReference type="ARBA" id="ARBA00035162"/>
    </source>
</evidence>
<dbReference type="GO" id="GO:0015935">
    <property type="term" value="C:small ribosomal subunit"/>
    <property type="evidence" value="ECO:0007669"/>
    <property type="project" value="InterPro"/>
</dbReference>
<dbReference type="GO" id="GO:0005829">
    <property type="term" value="C:cytosol"/>
    <property type="evidence" value="ECO:0007669"/>
    <property type="project" value="UniProtKB-ARBA"/>
</dbReference>
<keyword evidence="4" id="KW-0963">Cytoplasm</keyword>
<dbReference type="GO" id="GO:0006412">
    <property type="term" value="P:translation"/>
    <property type="evidence" value="ECO:0007669"/>
    <property type="project" value="InterPro"/>
</dbReference>